<dbReference type="AlphaFoldDB" id="A0A1H3A0I3"/>
<proteinExistence type="predicted"/>
<dbReference type="EMBL" id="FNOF01000020">
    <property type="protein sequence ID" value="SDX22941.1"/>
    <property type="molecule type" value="Genomic_DNA"/>
</dbReference>
<dbReference type="PROSITE" id="PS51257">
    <property type="entry name" value="PROKAR_LIPOPROTEIN"/>
    <property type="match status" value="1"/>
</dbReference>
<dbReference type="RefSeq" id="WP_074654956.1">
    <property type="nucleotide sequence ID" value="NZ_FNOF01000020.1"/>
</dbReference>
<evidence type="ECO:0000313" key="2">
    <source>
        <dbReference type="EMBL" id="SDX22941.1"/>
    </source>
</evidence>
<dbReference type="Proteomes" id="UP000182573">
    <property type="component" value="Unassembled WGS sequence"/>
</dbReference>
<protein>
    <submittedName>
        <fullName evidence="2">Uncharacterized protein</fullName>
    </submittedName>
</protein>
<evidence type="ECO:0000256" key="1">
    <source>
        <dbReference type="SAM" id="MobiDB-lite"/>
    </source>
</evidence>
<gene>
    <name evidence="2" type="ORF">SAMN05443574_12025</name>
</gene>
<accession>A0A1H3A0I3</accession>
<evidence type="ECO:0000313" key="3">
    <source>
        <dbReference type="Proteomes" id="UP000182573"/>
    </source>
</evidence>
<reference evidence="2 3" key="1">
    <citation type="submission" date="2016-10" db="EMBL/GenBank/DDBJ databases">
        <authorList>
            <person name="de Groot N.N."/>
        </authorList>
    </citation>
    <scope>NUCLEOTIDE SEQUENCE [LARGE SCALE GENOMIC DNA]</scope>
    <source>
        <strain evidence="2 3">DSM 3756</strain>
    </source>
</reference>
<sequence>MVPSTRRALLHSACGLATMLAGCSGMFEGSDESTRTASENDVPAGPEAGTVSDPEAVVSRVDTDRRPVWLADSDGRPTESRHSRRLMSEVIDTASKADQIALTEDVDRSTIDSFLGETDFETESVYLQSAIVEECFRLTLCQISWATDTISTDYGRVSRPYDEPCTAGNEVYSVWFIRIPDTLNADDVSSYSSSIGGSGCDGQRASAEGEGGGGLAPDSDRRTLTGGEQA</sequence>
<organism evidence="2 3">
    <name type="scientific">Haloarcula vallismortis</name>
    <name type="common">Halobacterium vallismortis</name>
    <dbReference type="NCBI Taxonomy" id="28442"/>
    <lineage>
        <taxon>Archaea</taxon>
        <taxon>Methanobacteriati</taxon>
        <taxon>Methanobacteriota</taxon>
        <taxon>Stenosarchaea group</taxon>
        <taxon>Halobacteria</taxon>
        <taxon>Halobacteriales</taxon>
        <taxon>Haloarculaceae</taxon>
        <taxon>Haloarcula</taxon>
    </lineage>
</organism>
<name>A0A1H3A0I3_HALVA</name>
<feature type="region of interest" description="Disordered" evidence="1">
    <location>
        <begin position="194"/>
        <end position="230"/>
    </location>
</feature>
<feature type="region of interest" description="Disordered" evidence="1">
    <location>
        <begin position="29"/>
        <end position="57"/>
    </location>
</feature>